<sequence>MIVALTTASLDITLGITWWTIKQVFSGAIYLGTYFFSESSASKKNKILGDDINFVPHAFPIVELEVTHSHTTVNRPEPKIVKDDTNVEDFVEISILTTKYKYFKIPLVEIINRKQKLPLWFVPFLNNCPLTNYSITKLENCSFSIKEHAKPIISPFTLNNHLLMSQSIPHHFCVYLNHDDVETSLITMSNNLH</sequence>
<dbReference type="AlphaFoldDB" id="A0A6C0BVB0"/>
<organism evidence="1">
    <name type="scientific">viral metagenome</name>
    <dbReference type="NCBI Taxonomy" id="1070528"/>
    <lineage>
        <taxon>unclassified sequences</taxon>
        <taxon>metagenomes</taxon>
        <taxon>organismal metagenomes</taxon>
    </lineage>
</organism>
<proteinExistence type="predicted"/>
<accession>A0A6C0BVB0</accession>
<evidence type="ECO:0000313" key="1">
    <source>
        <dbReference type="EMBL" id="QHS95504.1"/>
    </source>
</evidence>
<reference evidence="1" key="1">
    <citation type="journal article" date="2020" name="Nature">
        <title>Giant virus diversity and host interactions through global metagenomics.</title>
        <authorList>
            <person name="Schulz F."/>
            <person name="Roux S."/>
            <person name="Paez-Espino D."/>
            <person name="Jungbluth S."/>
            <person name="Walsh D.A."/>
            <person name="Denef V.J."/>
            <person name="McMahon K.D."/>
            <person name="Konstantinidis K.T."/>
            <person name="Eloe-Fadrosh E.A."/>
            <person name="Kyrpides N.C."/>
            <person name="Woyke T."/>
        </authorList>
    </citation>
    <scope>NUCLEOTIDE SEQUENCE</scope>
    <source>
        <strain evidence="1">GVMAG-M-3300018868-6</strain>
    </source>
</reference>
<name>A0A6C0BVB0_9ZZZZ</name>
<dbReference type="EMBL" id="MN739253">
    <property type="protein sequence ID" value="QHS95504.1"/>
    <property type="molecule type" value="Genomic_DNA"/>
</dbReference>
<protein>
    <submittedName>
        <fullName evidence="1">Uncharacterized protein</fullName>
    </submittedName>
</protein>